<name>A0AAD7I3X5_9AGAR</name>
<protein>
    <recommendedName>
        <fullName evidence="3">F-box domain-containing protein</fullName>
    </recommendedName>
</protein>
<evidence type="ECO:0008006" key="3">
    <source>
        <dbReference type="Google" id="ProtNLM"/>
    </source>
</evidence>
<dbReference type="EMBL" id="JARKIB010000132">
    <property type="protein sequence ID" value="KAJ7734440.1"/>
    <property type="molecule type" value="Genomic_DNA"/>
</dbReference>
<dbReference type="Proteomes" id="UP001215598">
    <property type="component" value="Unassembled WGS sequence"/>
</dbReference>
<accession>A0AAD7I3X5</accession>
<sequence>MKLKLEVQPLHATMPGHLVSEEAATENDPQDPILYPVLTLPNEIVSEIFISFLPPYPECPPTFALSTPELWRAMAFDFDYFKFQPNHRAWGGLVKTWLDRSQACALSLQIVSTVKYDYGAIKYDDGELYAILELMEAAAAHCARWEYLKFHLAQASRIHMFKLDGSRPLLRHLDMRLEYDSRGRSDVSGFRDTPFLCTAVLNGNVIARGIILPWMQLASLVLQRIRPSRCSHILKQAPNLIHCELDLVHDDTFLSEVALPQLEALIFNYQREFAFEIQYLHCFVVPSLRRLQILELFLGPSPFNVLESFISRSGHQLQSILITRRSQVPKDAYYEAFPSIELSFEDVPAVQATGCVSRTS</sequence>
<dbReference type="AlphaFoldDB" id="A0AAD7I3X5"/>
<keyword evidence="2" id="KW-1185">Reference proteome</keyword>
<reference evidence="1" key="1">
    <citation type="submission" date="2023-03" db="EMBL/GenBank/DDBJ databases">
        <title>Massive genome expansion in bonnet fungi (Mycena s.s.) driven by repeated elements and novel gene families across ecological guilds.</title>
        <authorList>
            <consortium name="Lawrence Berkeley National Laboratory"/>
            <person name="Harder C.B."/>
            <person name="Miyauchi S."/>
            <person name="Viragh M."/>
            <person name="Kuo A."/>
            <person name="Thoen E."/>
            <person name="Andreopoulos B."/>
            <person name="Lu D."/>
            <person name="Skrede I."/>
            <person name="Drula E."/>
            <person name="Henrissat B."/>
            <person name="Morin E."/>
            <person name="Kohler A."/>
            <person name="Barry K."/>
            <person name="LaButti K."/>
            <person name="Morin E."/>
            <person name="Salamov A."/>
            <person name="Lipzen A."/>
            <person name="Mereny Z."/>
            <person name="Hegedus B."/>
            <person name="Baldrian P."/>
            <person name="Stursova M."/>
            <person name="Weitz H."/>
            <person name="Taylor A."/>
            <person name="Grigoriev I.V."/>
            <person name="Nagy L.G."/>
            <person name="Martin F."/>
            <person name="Kauserud H."/>
        </authorList>
    </citation>
    <scope>NUCLEOTIDE SEQUENCE</scope>
    <source>
        <strain evidence="1">CBHHK182m</strain>
    </source>
</reference>
<organism evidence="1 2">
    <name type="scientific">Mycena metata</name>
    <dbReference type="NCBI Taxonomy" id="1033252"/>
    <lineage>
        <taxon>Eukaryota</taxon>
        <taxon>Fungi</taxon>
        <taxon>Dikarya</taxon>
        <taxon>Basidiomycota</taxon>
        <taxon>Agaricomycotina</taxon>
        <taxon>Agaricomycetes</taxon>
        <taxon>Agaricomycetidae</taxon>
        <taxon>Agaricales</taxon>
        <taxon>Marasmiineae</taxon>
        <taxon>Mycenaceae</taxon>
        <taxon>Mycena</taxon>
    </lineage>
</organism>
<proteinExistence type="predicted"/>
<comment type="caution">
    <text evidence="1">The sequence shown here is derived from an EMBL/GenBank/DDBJ whole genome shotgun (WGS) entry which is preliminary data.</text>
</comment>
<evidence type="ECO:0000313" key="1">
    <source>
        <dbReference type="EMBL" id="KAJ7734440.1"/>
    </source>
</evidence>
<gene>
    <name evidence="1" type="ORF">B0H16DRAFT_1767284</name>
</gene>
<evidence type="ECO:0000313" key="2">
    <source>
        <dbReference type="Proteomes" id="UP001215598"/>
    </source>
</evidence>